<keyword evidence="2" id="KW-1185">Reference proteome</keyword>
<dbReference type="Proteomes" id="UP000618579">
    <property type="component" value="Unassembled WGS sequence"/>
</dbReference>
<proteinExistence type="predicted"/>
<reference evidence="1 2" key="1">
    <citation type="submission" date="2019-10" db="EMBL/GenBank/DDBJ databases">
        <title>Description of Paenibacillus pedi sp. nov.</title>
        <authorList>
            <person name="Carlier A."/>
            <person name="Qi S."/>
        </authorList>
    </citation>
    <scope>NUCLEOTIDE SEQUENCE [LARGE SCALE GENOMIC DNA]</scope>
    <source>
        <strain evidence="1 2">LMG 31457</strain>
    </source>
</reference>
<protein>
    <recommendedName>
        <fullName evidence="3">Immunity protein 8 of polymorphic toxin system</fullName>
    </recommendedName>
</protein>
<organism evidence="1 2">
    <name type="scientific">Paenibacillus planticolens</name>
    <dbReference type="NCBI Taxonomy" id="2654976"/>
    <lineage>
        <taxon>Bacteria</taxon>
        <taxon>Bacillati</taxon>
        <taxon>Bacillota</taxon>
        <taxon>Bacilli</taxon>
        <taxon>Bacillales</taxon>
        <taxon>Paenibacillaceae</taxon>
        <taxon>Paenibacillus</taxon>
    </lineage>
</organism>
<dbReference type="EMBL" id="WHNZ01000042">
    <property type="protein sequence ID" value="NOV02344.1"/>
    <property type="molecule type" value="Genomic_DNA"/>
</dbReference>
<evidence type="ECO:0008006" key="3">
    <source>
        <dbReference type="Google" id="ProtNLM"/>
    </source>
</evidence>
<sequence>MKFEYALTGTGWADGCIEMNSNTVYFTASYINDALGDMLKAIISLIPEISSYSVPQAQFEWNEEPGGTVWTISRREDLLHVEILSYVDLRNRKQRVIDLDETCLIIEFAGAVVQALDSLLRQYGREGYKEKWVNYDFPMDNFLKLKGFVKARH</sequence>
<evidence type="ECO:0000313" key="2">
    <source>
        <dbReference type="Proteomes" id="UP000618579"/>
    </source>
</evidence>
<gene>
    <name evidence="1" type="ORF">GC097_20255</name>
</gene>
<evidence type="ECO:0000313" key="1">
    <source>
        <dbReference type="EMBL" id="NOV02344.1"/>
    </source>
</evidence>
<accession>A0ABX1ZU11</accession>
<name>A0ABX1ZU11_9BACL</name>
<dbReference type="RefSeq" id="WP_171685165.1">
    <property type="nucleotide sequence ID" value="NZ_WHNZ01000042.1"/>
</dbReference>
<comment type="caution">
    <text evidence="1">The sequence shown here is derived from an EMBL/GenBank/DDBJ whole genome shotgun (WGS) entry which is preliminary data.</text>
</comment>